<proteinExistence type="predicted"/>
<evidence type="ECO:0000313" key="3">
    <source>
        <dbReference type="EMBL" id="TQN70472.1"/>
    </source>
</evidence>
<dbReference type="Pfam" id="PF24864">
    <property type="entry name" value="DUF7730"/>
    <property type="match status" value="1"/>
</dbReference>
<name>A0A5Q4BTT5_9PEZI</name>
<dbReference type="Proteomes" id="UP000326340">
    <property type="component" value="Unassembled WGS sequence"/>
</dbReference>
<feature type="region of interest" description="Disordered" evidence="1">
    <location>
        <begin position="417"/>
        <end position="471"/>
    </location>
</feature>
<organism evidence="3 4">
    <name type="scientific">Colletotrichum shisoi</name>
    <dbReference type="NCBI Taxonomy" id="2078593"/>
    <lineage>
        <taxon>Eukaryota</taxon>
        <taxon>Fungi</taxon>
        <taxon>Dikarya</taxon>
        <taxon>Ascomycota</taxon>
        <taxon>Pezizomycotina</taxon>
        <taxon>Sordariomycetes</taxon>
        <taxon>Hypocreomycetidae</taxon>
        <taxon>Glomerellales</taxon>
        <taxon>Glomerellaceae</taxon>
        <taxon>Colletotrichum</taxon>
        <taxon>Colletotrichum destructivum species complex</taxon>
    </lineage>
</organism>
<dbReference type="AlphaFoldDB" id="A0A5Q4BTT5"/>
<evidence type="ECO:0000313" key="4">
    <source>
        <dbReference type="Proteomes" id="UP000326340"/>
    </source>
</evidence>
<dbReference type="InterPro" id="IPR038883">
    <property type="entry name" value="AN11006-like"/>
</dbReference>
<feature type="compositionally biased region" description="Basic and acidic residues" evidence="1">
    <location>
        <begin position="417"/>
        <end position="450"/>
    </location>
</feature>
<feature type="domain" description="DUF7730" evidence="2">
    <location>
        <begin position="22"/>
        <end position="203"/>
    </location>
</feature>
<evidence type="ECO:0000259" key="2">
    <source>
        <dbReference type="Pfam" id="PF24864"/>
    </source>
</evidence>
<accession>A0A5Q4BTT5</accession>
<dbReference type="PANTHER" id="PTHR42085:SF1">
    <property type="entry name" value="F-BOX DOMAIN-CONTAINING PROTEIN"/>
    <property type="match status" value="1"/>
</dbReference>
<reference evidence="3 4" key="1">
    <citation type="journal article" date="2019" name="Sci. Rep.">
        <title>Colletotrichum shisoi sp. nov., an anthracnose pathogen of Perilla frutescens in Japan: molecular phylogenetic, morphological and genomic evidence.</title>
        <authorList>
            <person name="Gan P."/>
            <person name="Tsushima A."/>
            <person name="Hiroyama R."/>
            <person name="Narusaka M."/>
            <person name="Takano Y."/>
            <person name="Narusaka Y."/>
            <person name="Kawaradani M."/>
            <person name="Damm U."/>
            <person name="Shirasu K."/>
        </authorList>
    </citation>
    <scope>NUCLEOTIDE SEQUENCE [LARGE SCALE GENOMIC DNA]</scope>
    <source>
        <strain evidence="3 4">PG-2018a</strain>
    </source>
</reference>
<evidence type="ECO:0000256" key="1">
    <source>
        <dbReference type="SAM" id="MobiDB-lite"/>
    </source>
</evidence>
<sequence length="471" mass="54693">MKKSLTLTVPLPAHQHAPSSKRLLGLPFELRNLIYYHVLVDVPKHSRTHHQDCHFRQNHTRNSIEPAACHVLELAVNLVPSQALCPWDETLQCRCAKRTALNLLLACRQLHREAAPVFWSANTFVFDHPDEFTLCVGARLREAYRPLLRHVYIASPDSWDMCTRTRTNIFTDTRIAQKGGIPRWLQFWGVLKQCRGMRTLAVRPEVVKRHAADMASLRDWMPELKRLELTWVGKYKDHMVSWERDWGSFRACTTLQRHTVFARATQVVDFRGAGADFSKDGCKNLYRNFTTNFCVYVDSIVRERFLGCDLEQDRDWIFLHDGRMAAGLDDARTSYRVALPTGEKTRVTFMAVPQSQGTRVRLMKARLAREAELRARGRPTAAEEQVLKEIKERRAANKSREADEEACERVKTLLARRAREEERREEERRERERKRAELGRAVEAAKEERRTGRKRVVKGRSVEREMGEAPV</sequence>
<dbReference type="InterPro" id="IPR056632">
    <property type="entry name" value="DUF7730"/>
</dbReference>
<gene>
    <name evidence="3" type="ORF">CSHISOI_05010</name>
</gene>
<dbReference type="PANTHER" id="PTHR42085">
    <property type="entry name" value="F-BOX DOMAIN-CONTAINING PROTEIN"/>
    <property type="match status" value="1"/>
</dbReference>
<keyword evidence="4" id="KW-1185">Reference proteome</keyword>
<feature type="compositionally biased region" description="Basic and acidic residues" evidence="1">
    <location>
        <begin position="460"/>
        <end position="471"/>
    </location>
</feature>
<comment type="caution">
    <text evidence="3">The sequence shown here is derived from an EMBL/GenBank/DDBJ whole genome shotgun (WGS) entry which is preliminary data.</text>
</comment>
<protein>
    <recommendedName>
        <fullName evidence="2">DUF7730 domain-containing protein</fullName>
    </recommendedName>
</protein>
<dbReference type="OrthoDB" id="62952at2759"/>
<dbReference type="EMBL" id="PUHP01000382">
    <property type="protein sequence ID" value="TQN70472.1"/>
    <property type="molecule type" value="Genomic_DNA"/>
</dbReference>